<keyword evidence="2" id="KW-1185">Reference proteome</keyword>
<evidence type="ECO:0000313" key="1">
    <source>
        <dbReference type="EMBL" id="GGY23509.1"/>
    </source>
</evidence>
<reference evidence="1" key="2">
    <citation type="submission" date="2020-09" db="EMBL/GenBank/DDBJ databases">
        <authorList>
            <person name="Sun Q."/>
            <person name="Kim S."/>
        </authorList>
    </citation>
    <scope>NUCLEOTIDE SEQUENCE</scope>
    <source>
        <strain evidence="1">KCTC 32182</strain>
    </source>
</reference>
<comment type="caution">
    <text evidence="1">The sequence shown here is derived from an EMBL/GenBank/DDBJ whole genome shotgun (WGS) entry which is preliminary data.</text>
</comment>
<dbReference type="RefSeq" id="WP_189535618.1">
    <property type="nucleotide sequence ID" value="NZ_BMYX01000018.1"/>
</dbReference>
<reference evidence="1" key="1">
    <citation type="journal article" date="2014" name="Int. J. Syst. Evol. Microbiol.">
        <title>Complete genome sequence of Corynebacterium casei LMG S-19264T (=DSM 44701T), isolated from a smear-ripened cheese.</title>
        <authorList>
            <consortium name="US DOE Joint Genome Institute (JGI-PGF)"/>
            <person name="Walter F."/>
            <person name="Albersmeier A."/>
            <person name="Kalinowski J."/>
            <person name="Ruckert C."/>
        </authorList>
    </citation>
    <scope>NUCLEOTIDE SEQUENCE</scope>
    <source>
        <strain evidence="1">KCTC 32182</strain>
    </source>
</reference>
<protein>
    <submittedName>
        <fullName evidence="1">Uncharacterized protein</fullName>
    </submittedName>
</protein>
<dbReference type="Proteomes" id="UP000645257">
    <property type="component" value="Unassembled WGS sequence"/>
</dbReference>
<sequence>METKINFHSLEHFNFIKQNVLDVINFTRGEDVAILRSKNWIYATLDDKQILDEDARNLACALSGIDCDVAYFGWICEFEKEKNFDIYKFQVDCESIVSIQRPESPLDNMASVVFGRYPLRFCIVRPDTFDKLLYVVGEESFVQRCCGAPGWKIFNNVTSR</sequence>
<gene>
    <name evidence="1" type="ORF">GCM10011289_29160</name>
</gene>
<evidence type="ECO:0000313" key="2">
    <source>
        <dbReference type="Proteomes" id="UP000645257"/>
    </source>
</evidence>
<proteinExistence type="predicted"/>
<accession>A0A918P618</accession>
<dbReference type="AlphaFoldDB" id="A0A918P618"/>
<name>A0A918P618_9NEIS</name>
<organism evidence="1 2">
    <name type="scientific">Paludibacterium paludis</name>
    <dbReference type="NCBI Taxonomy" id="1225769"/>
    <lineage>
        <taxon>Bacteria</taxon>
        <taxon>Pseudomonadati</taxon>
        <taxon>Pseudomonadota</taxon>
        <taxon>Betaproteobacteria</taxon>
        <taxon>Neisseriales</taxon>
        <taxon>Chromobacteriaceae</taxon>
        <taxon>Paludibacterium</taxon>
    </lineage>
</organism>
<dbReference type="EMBL" id="BMYX01000018">
    <property type="protein sequence ID" value="GGY23509.1"/>
    <property type="molecule type" value="Genomic_DNA"/>
</dbReference>